<dbReference type="EMBL" id="JACIDS010000002">
    <property type="protein sequence ID" value="MBB3930018.1"/>
    <property type="molecule type" value="Genomic_DNA"/>
</dbReference>
<dbReference type="PANTHER" id="PTHR43537:SF39">
    <property type="entry name" value="HTH-TYPE TRANSCRIPTIONAL REGULATOR MCBR"/>
    <property type="match status" value="1"/>
</dbReference>
<evidence type="ECO:0000313" key="6">
    <source>
        <dbReference type="Proteomes" id="UP000553963"/>
    </source>
</evidence>
<keyword evidence="3" id="KW-0804">Transcription</keyword>
<dbReference type="Proteomes" id="UP000553963">
    <property type="component" value="Unassembled WGS sequence"/>
</dbReference>
<keyword evidence="2 5" id="KW-0238">DNA-binding</keyword>
<comment type="caution">
    <text evidence="5">The sequence shown here is derived from an EMBL/GenBank/DDBJ whole genome shotgun (WGS) entry which is preliminary data.</text>
</comment>
<dbReference type="Pfam" id="PF07729">
    <property type="entry name" value="FCD"/>
    <property type="match status" value="1"/>
</dbReference>
<dbReference type="SMART" id="SM00345">
    <property type="entry name" value="HTH_GNTR"/>
    <property type="match status" value="1"/>
</dbReference>
<reference evidence="5 6" key="1">
    <citation type="submission" date="2020-08" db="EMBL/GenBank/DDBJ databases">
        <title>Genomic Encyclopedia of Type Strains, Phase IV (KMG-IV): sequencing the most valuable type-strain genomes for metagenomic binning, comparative biology and taxonomic classification.</title>
        <authorList>
            <person name="Goeker M."/>
        </authorList>
    </citation>
    <scope>NUCLEOTIDE SEQUENCE [LARGE SCALE GENOMIC DNA]</scope>
    <source>
        <strain evidence="5 6">DSM 25966</strain>
    </source>
</reference>
<gene>
    <name evidence="5" type="ORF">GGR25_001057</name>
</gene>
<evidence type="ECO:0000256" key="1">
    <source>
        <dbReference type="ARBA" id="ARBA00023015"/>
    </source>
</evidence>
<dbReference type="PANTHER" id="PTHR43537">
    <property type="entry name" value="TRANSCRIPTIONAL REGULATOR, GNTR FAMILY"/>
    <property type="match status" value="1"/>
</dbReference>
<name>A0A840AKX9_9HYPH</name>
<dbReference type="InterPro" id="IPR036388">
    <property type="entry name" value="WH-like_DNA-bd_sf"/>
</dbReference>
<evidence type="ECO:0000259" key="4">
    <source>
        <dbReference type="PROSITE" id="PS50949"/>
    </source>
</evidence>
<protein>
    <submittedName>
        <fullName evidence="5">DNA-binding GntR family transcriptional regulator</fullName>
    </submittedName>
</protein>
<dbReference type="InterPro" id="IPR000524">
    <property type="entry name" value="Tscrpt_reg_HTH_GntR"/>
</dbReference>
<dbReference type="SUPFAM" id="SSF46785">
    <property type="entry name" value="Winged helix' DNA-binding domain"/>
    <property type="match status" value="1"/>
</dbReference>
<keyword evidence="1" id="KW-0805">Transcription regulation</keyword>
<dbReference type="Pfam" id="PF00392">
    <property type="entry name" value="GntR"/>
    <property type="match status" value="1"/>
</dbReference>
<dbReference type="AlphaFoldDB" id="A0A840AKX9"/>
<dbReference type="GO" id="GO:0003677">
    <property type="term" value="F:DNA binding"/>
    <property type="evidence" value="ECO:0007669"/>
    <property type="project" value="UniProtKB-KW"/>
</dbReference>
<accession>A0A840AKX9</accession>
<dbReference type="RefSeq" id="WP_183397718.1">
    <property type="nucleotide sequence ID" value="NZ_JACIDS010000002.1"/>
</dbReference>
<dbReference type="SUPFAM" id="SSF48008">
    <property type="entry name" value="GntR ligand-binding domain-like"/>
    <property type="match status" value="1"/>
</dbReference>
<dbReference type="PROSITE" id="PS50949">
    <property type="entry name" value="HTH_GNTR"/>
    <property type="match status" value="1"/>
</dbReference>
<dbReference type="Gene3D" id="1.20.120.530">
    <property type="entry name" value="GntR ligand-binding domain-like"/>
    <property type="match status" value="1"/>
</dbReference>
<dbReference type="InterPro" id="IPR036390">
    <property type="entry name" value="WH_DNA-bd_sf"/>
</dbReference>
<organism evidence="5 6">
    <name type="scientific">Kaistia hirudinis</name>
    <dbReference type="NCBI Taxonomy" id="1293440"/>
    <lineage>
        <taxon>Bacteria</taxon>
        <taxon>Pseudomonadati</taxon>
        <taxon>Pseudomonadota</taxon>
        <taxon>Alphaproteobacteria</taxon>
        <taxon>Hyphomicrobiales</taxon>
        <taxon>Kaistiaceae</taxon>
        <taxon>Kaistia</taxon>
    </lineage>
</organism>
<evidence type="ECO:0000256" key="3">
    <source>
        <dbReference type="ARBA" id="ARBA00023163"/>
    </source>
</evidence>
<dbReference type="InterPro" id="IPR008920">
    <property type="entry name" value="TF_FadR/GntR_C"/>
</dbReference>
<dbReference type="InterPro" id="IPR011711">
    <property type="entry name" value="GntR_C"/>
</dbReference>
<feature type="domain" description="HTH gntR-type" evidence="4">
    <location>
        <begin position="9"/>
        <end position="76"/>
    </location>
</feature>
<dbReference type="SMART" id="SM00895">
    <property type="entry name" value="FCD"/>
    <property type="match status" value="1"/>
</dbReference>
<dbReference type="Gene3D" id="1.10.10.10">
    <property type="entry name" value="Winged helix-like DNA-binding domain superfamily/Winged helix DNA-binding domain"/>
    <property type="match status" value="1"/>
</dbReference>
<keyword evidence="6" id="KW-1185">Reference proteome</keyword>
<dbReference type="GO" id="GO:0003700">
    <property type="term" value="F:DNA-binding transcription factor activity"/>
    <property type="evidence" value="ECO:0007669"/>
    <property type="project" value="InterPro"/>
</dbReference>
<sequence>MAVKPVSRENLSSQLYNSLRAALMEGQFSPGQRLTISAVAEEYGTSITPVREAIFRLVSERALEVRAATSVQVPRLSPADLREIVRIRIELEGLAAYRVGEIATDEQLAELERINADFIKAAAVDSAEAARINRAFHFAILRFAGMPIVEGICENMWVLMGPFLRIFHERIPVRQLTGDDHKHYNILAALKRHDAEAAKRAMQEDVAWSEALVQMLEREEAEAADAAPPAKPVRR</sequence>
<evidence type="ECO:0000313" key="5">
    <source>
        <dbReference type="EMBL" id="MBB3930018.1"/>
    </source>
</evidence>
<proteinExistence type="predicted"/>
<evidence type="ECO:0000256" key="2">
    <source>
        <dbReference type="ARBA" id="ARBA00023125"/>
    </source>
</evidence>